<organism evidence="1 2">
    <name type="scientific">Paludifilum halophilum</name>
    <dbReference type="NCBI Taxonomy" id="1642702"/>
    <lineage>
        <taxon>Bacteria</taxon>
        <taxon>Bacillati</taxon>
        <taxon>Bacillota</taxon>
        <taxon>Bacilli</taxon>
        <taxon>Bacillales</taxon>
        <taxon>Thermoactinomycetaceae</taxon>
        <taxon>Paludifilum</taxon>
    </lineage>
</organism>
<gene>
    <name evidence="1" type="ORF">CHM34_18595</name>
</gene>
<dbReference type="RefSeq" id="WP_094266061.1">
    <property type="nucleotide sequence ID" value="NZ_NOWF01000126.1"/>
</dbReference>
<accession>A0A235B321</accession>
<evidence type="ECO:0000313" key="2">
    <source>
        <dbReference type="Proteomes" id="UP000215459"/>
    </source>
</evidence>
<protein>
    <submittedName>
        <fullName evidence="1">Uncharacterized protein</fullName>
    </submittedName>
</protein>
<comment type="caution">
    <text evidence="1">The sequence shown here is derived from an EMBL/GenBank/DDBJ whole genome shotgun (WGS) entry which is preliminary data.</text>
</comment>
<dbReference type="AlphaFoldDB" id="A0A235B321"/>
<proteinExistence type="predicted"/>
<name>A0A235B321_9BACL</name>
<reference evidence="1 2" key="1">
    <citation type="submission" date="2017-07" db="EMBL/GenBank/DDBJ databases">
        <title>The genome sequence of Paludifilum halophilum highlights mechanisms for microbial adaptation to high salt environemnts.</title>
        <authorList>
            <person name="Belbahri L."/>
        </authorList>
    </citation>
    <scope>NUCLEOTIDE SEQUENCE [LARGE SCALE GENOMIC DNA]</scope>
    <source>
        <strain evidence="1 2">DSM 102817</strain>
    </source>
</reference>
<keyword evidence="2" id="KW-1185">Reference proteome</keyword>
<dbReference type="Proteomes" id="UP000215459">
    <property type="component" value="Unassembled WGS sequence"/>
</dbReference>
<evidence type="ECO:0000313" key="1">
    <source>
        <dbReference type="EMBL" id="OYD06015.1"/>
    </source>
</evidence>
<dbReference type="EMBL" id="NOWF01000126">
    <property type="protein sequence ID" value="OYD06015.1"/>
    <property type="molecule type" value="Genomic_DNA"/>
</dbReference>
<sequence>MDNFVGIIQTLNEKNKNFTQCYPDKATKVENRLASRLIINLGQYTLQKRARYVIEKSVQSIPLCKRQIIESLPIELAAKKKKSKIGIFF</sequence>